<gene>
    <name evidence="1" type="primary">mobC</name>
    <name evidence="1" type="ORF">FVR03_14920</name>
</gene>
<dbReference type="OrthoDB" id="678846at2"/>
<dbReference type="AlphaFoldDB" id="A0A5C8JJR6"/>
<accession>A0A5C8JJR6</accession>
<name>A0A5C8JJR6_9BACT</name>
<dbReference type="RefSeq" id="WP_147922558.1">
    <property type="nucleotide sequence ID" value="NZ_VRTY01000057.1"/>
</dbReference>
<evidence type="ECO:0000313" key="2">
    <source>
        <dbReference type="Proteomes" id="UP000321926"/>
    </source>
</evidence>
<organism evidence="1 2">
    <name type="scientific">Pontibacter qinzhouensis</name>
    <dbReference type="NCBI Taxonomy" id="2603253"/>
    <lineage>
        <taxon>Bacteria</taxon>
        <taxon>Pseudomonadati</taxon>
        <taxon>Bacteroidota</taxon>
        <taxon>Cytophagia</taxon>
        <taxon>Cytophagales</taxon>
        <taxon>Hymenobacteraceae</taxon>
        <taxon>Pontibacter</taxon>
    </lineage>
</organism>
<dbReference type="InterPro" id="IPR045788">
    <property type="entry name" value="MobC_2"/>
</dbReference>
<dbReference type="EMBL" id="VRTY01000057">
    <property type="protein sequence ID" value="TXK37692.1"/>
    <property type="molecule type" value="Genomic_DNA"/>
</dbReference>
<sequence>MARKKKANAEELLSRPIALRLTQLEYDRLEKLRLQSDCHSIGEVIRRILGNRQVKLFHQDSSMDSVMEELAGIRAEIRAIGININQVTRHFNGSTQVSKRDLLAHQALQQYRKVETKVSLLLSLISQLARKW</sequence>
<proteinExistence type="predicted"/>
<keyword evidence="2" id="KW-1185">Reference proteome</keyword>
<protein>
    <submittedName>
        <fullName evidence="1">Plasmid mobilization relaxosome protein MobC</fullName>
    </submittedName>
</protein>
<reference evidence="1 2" key="1">
    <citation type="submission" date="2019-08" db="EMBL/GenBank/DDBJ databases">
        <authorList>
            <person name="Shi S."/>
        </authorList>
    </citation>
    <scope>NUCLEOTIDE SEQUENCE [LARGE SCALE GENOMIC DNA]</scope>
    <source>
        <strain evidence="1 2">GY10130</strain>
    </source>
</reference>
<evidence type="ECO:0000313" key="1">
    <source>
        <dbReference type="EMBL" id="TXK37692.1"/>
    </source>
</evidence>
<dbReference type="Proteomes" id="UP000321926">
    <property type="component" value="Unassembled WGS sequence"/>
</dbReference>
<comment type="caution">
    <text evidence="1">The sequence shown here is derived from an EMBL/GenBank/DDBJ whole genome shotgun (WGS) entry which is preliminary data.</text>
</comment>
<dbReference type="Pfam" id="PF19514">
    <property type="entry name" value="MobC_2"/>
    <property type="match status" value="1"/>
</dbReference>